<dbReference type="Proteomes" id="UP000069940">
    <property type="component" value="Unassembled WGS sequence"/>
</dbReference>
<evidence type="ECO:0000313" key="2">
    <source>
        <dbReference type="EnsemblMetazoa" id="AALFPA23_023005.P34209"/>
    </source>
</evidence>
<sequence length="356" mass="40751">MTKATAPKHQQAELFFITVQFPLRQIFFSWSVAPLKPTKALCHFEVRVDNHSSCATDVFFPFLWLLLYRCKMSQYRKNTLVVDFGVLPRRPALEEVEKFLKCFVKLDMADVRSIQIHNIKNCLFIEMNDPGVAPRLQKLHHLQHCFVLEGVKYYIPVYVDGPTTTVRIHDLPPQMCNNSIADHLQQYGRVISIHNEVWKNFFSGIPNGVRVVRMRLDKPIPSHIVVNSHGTYVSYPNNNDQPAIRSTKQKQQKTPSSSVKGQKNDDDQCDTIEPEAARSDRDGGDDDDDDNDDGNTDVENENDVNPEPDSAKRRLSTESTNETRDENLAKRSCNENAQNSDSSWKVITRSKKKTMS</sequence>
<organism evidence="2 3">
    <name type="scientific">Aedes albopictus</name>
    <name type="common">Asian tiger mosquito</name>
    <name type="synonym">Stegomyia albopicta</name>
    <dbReference type="NCBI Taxonomy" id="7160"/>
    <lineage>
        <taxon>Eukaryota</taxon>
        <taxon>Metazoa</taxon>
        <taxon>Ecdysozoa</taxon>
        <taxon>Arthropoda</taxon>
        <taxon>Hexapoda</taxon>
        <taxon>Insecta</taxon>
        <taxon>Pterygota</taxon>
        <taxon>Neoptera</taxon>
        <taxon>Endopterygota</taxon>
        <taxon>Diptera</taxon>
        <taxon>Nematocera</taxon>
        <taxon>Culicoidea</taxon>
        <taxon>Culicidae</taxon>
        <taxon>Culicinae</taxon>
        <taxon>Aedini</taxon>
        <taxon>Aedes</taxon>
        <taxon>Stegomyia</taxon>
    </lineage>
</organism>
<protein>
    <recommendedName>
        <fullName evidence="4">Translation elongation factor ef-1 alpha/tu</fullName>
    </recommendedName>
</protein>
<evidence type="ECO:0000256" key="1">
    <source>
        <dbReference type="SAM" id="MobiDB-lite"/>
    </source>
</evidence>
<dbReference type="EnsemblMetazoa" id="AALFPA23_023005.R34209">
    <property type="protein sequence ID" value="AALFPA23_023005.P34209"/>
    <property type="gene ID" value="AALFPA23_023005"/>
</dbReference>
<feature type="compositionally biased region" description="Polar residues" evidence="1">
    <location>
        <begin position="233"/>
        <end position="246"/>
    </location>
</feature>
<proteinExistence type="predicted"/>
<feature type="compositionally biased region" description="Basic and acidic residues" evidence="1">
    <location>
        <begin position="309"/>
        <end position="333"/>
    </location>
</feature>
<reference evidence="3" key="1">
    <citation type="journal article" date="2015" name="Proc. Natl. Acad. Sci. U.S.A.">
        <title>Genome sequence of the Asian Tiger mosquito, Aedes albopictus, reveals insights into its biology, genetics, and evolution.</title>
        <authorList>
            <person name="Chen X.G."/>
            <person name="Jiang X."/>
            <person name="Gu J."/>
            <person name="Xu M."/>
            <person name="Wu Y."/>
            <person name="Deng Y."/>
            <person name="Zhang C."/>
            <person name="Bonizzoni M."/>
            <person name="Dermauw W."/>
            <person name="Vontas J."/>
            <person name="Armbruster P."/>
            <person name="Huang X."/>
            <person name="Yang Y."/>
            <person name="Zhang H."/>
            <person name="He W."/>
            <person name="Peng H."/>
            <person name="Liu Y."/>
            <person name="Wu K."/>
            <person name="Chen J."/>
            <person name="Lirakis M."/>
            <person name="Topalis P."/>
            <person name="Van Leeuwen T."/>
            <person name="Hall A.B."/>
            <person name="Jiang X."/>
            <person name="Thorpe C."/>
            <person name="Mueller R.L."/>
            <person name="Sun C."/>
            <person name="Waterhouse R.M."/>
            <person name="Yan G."/>
            <person name="Tu Z.J."/>
            <person name="Fang X."/>
            <person name="James A.A."/>
        </authorList>
    </citation>
    <scope>NUCLEOTIDE SEQUENCE [LARGE SCALE GENOMIC DNA]</scope>
    <source>
        <strain evidence="3">Foshan</strain>
    </source>
</reference>
<name>A0ABM1ZZB5_AEDAL</name>
<evidence type="ECO:0008006" key="4">
    <source>
        <dbReference type="Google" id="ProtNLM"/>
    </source>
</evidence>
<dbReference type="GeneID" id="134287505"/>
<reference evidence="2" key="2">
    <citation type="submission" date="2025-05" db="UniProtKB">
        <authorList>
            <consortium name="EnsemblMetazoa"/>
        </authorList>
    </citation>
    <scope>IDENTIFICATION</scope>
    <source>
        <strain evidence="2">Foshan</strain>
    </source>
</reference>
<feature type="compositionally biased region" description="Polar residues" evidence="1">
    <location>
        <begin position="252"/>
        <end position="261"/>
    </location>
</feature>
<keyword evidence="3" id="KW-1185">Reference proteome</keyword>
<feature type="compositionally biased region" description="Polar residues" evidence="1">
    <location>
        <begin position="334"/>
        <end position="345"/>
    </location>
</feature>
<evidence type="ECO:0000313" key="3">
    <source>
        <dbReference type="Proteomes" id="UP000069940"/>
    </source>
</evidence>
<accession>A0ABM1ZZB5</accession>
<feature type="region of interest" description="Disordered" evidence="1">
    <location>
        <begin position="233"/>
        <end position="356"/>
    </location>
</feature>
<feature type="compositionally biased region" description="Acidic residues" evidence="1">
    <location>
        <begin position="283"/>
        <end position="306"/>
    </location>
</feature>
<dbReference type="RefSeq" id="XP_062705377.1">
    <property type="nucleotide sequence ID" value="XM_062849393.1"/>
</dbReference>